<dbReference type="InterPro" id="IPR035168">
    <property type="entry name" value="DUF5317"/>
</dbReference>
<feature type="transmembrane region" description="Helical" evidence="1">
    <location>
        <begin position="148"/>
        <end position="177"/>
    </location>
</feature>
<keyword evidence="1" id="KW-0472">Membrane</keyword>
<protein>
    <submittedName>
        <fullName evidence="2">DUF5317 family protein</fullName>
    </submittedName>
</protein>
<evidence type="ECO:0000313" key="2">
    <source>
        <dbReference type="EMBL" id="WBW49246.1"/>
    </source>
</evidence>
<organism evidence="2 3">
    <name type="scientific">Peptoniphilus equinus</name>
    <dbReference type="NCBI Taxonomy" id="3016343"/>
    <lineage>
        <taxon>Bacteria</taxon>
        <taxon>Bacillati</taxon>
        <taxon>Bacillota</taxon>
        <taxon>Tissierellia</taxon>
        <taxon>Tissierellales</taxon>
        <taxon>Peptoniphilaceae</taxon>
        <taxon>Peptoniphilus</taxon>
    </lineage>
</organism>
<name>A0ABY7QSE2_9FIRM</name>
<sequence>MIIIALITGLIVAKIKYHADFSRFNYGGMTLLIVGVVLQVVLTVMTQVYIHPLTEWIIRHYTLWHSLTLVLLTVSVIQAWRQSKNVGYGSIALGLGLNTLVVLTNGKMMVSSEALSRLEPVKRAIIAEGRSLTHGTAQTIRFEVLADIFYLPFPFSTIISIGDVIISVGIVITLILFGKHQESL</sequence>
<dbReference type="Proteomes" id="UP001210339">
    <property type="component" value="Chromosome"/>
</dbReference>
<feature type="transmembrane region" description="Helical" evidence="1">
    <location>
        <begin position="62"/>
        <end position="80"/>
    </location>
</feature>
<dbReference type="Pfam" id="PF17248">
    <property type="entry name" value="DUF5317"/>
    <property type="match status" value="1"/>
</dbReference>
<feature type="transmembrane region" description="Helical" evidence="1">
    <location>
        <begin position="86"/>
        <end position="103"/>
    </location>
</feature>
<dbReference type="RefSeq" id="WP_271190778.1">
    <property type="nucleotide sequence ID" value="NZ_CP115667.1"/>
</dbReference>
<keyword evidence="1" id="KW-0812">Transmembrane</keyword>
<keyword evidence="3" id="KW-1185">Reference proteome</keyword>
<proteinExistence type="predicted"/>
<reference evidence="2 3" key="1">
    <citation type="submission" date="2023-01" db="EMBL/GenBank/DDBJ databases">
        <authorList>
            <person name="Lee S.H."/>
            <person name="Jung H.S."/>
            <person name="Yun J.U."/>
        </authorList>
    </citation>
    <scope>NUCLEOTIDE SEQUENCE [LARGE SCALE GENOMIC DNA]</scope>
    <source>
        <strain evidence="2 3">CBA3646</strain>
    </source>
</reference>
<feature type="transmembrane region" description="Helical" evidence="1">
    <location>
        <begin position="29"/>
        <end position="50"/>
    </location>
</feature>
<gene>
    <name evidence="2" type="ORF">O6R05_04345</name>
</gene>
<evidence type="ECO:0000256" key="1">
    <source>
        <dbReference type="SAM" id="Phobius"/>
    </source>
</evidence>
<keyword evidence="1" id="KW-1133">Transmembrane helix</keyword>
<accession>A0ABY7QSE2</accession>
<evidence type="ECO:0000313" key="3">
    <source>
        <dbReference type="Proteomes" id="UP001210339"/>
    </source>
</evidence>
<dbReference type="EMBL" id="CP115667">
    <property type="protein sequence ID" value="WBW49246.1"/>
    <property type="molecule type" value="Genomic_DNA"/>
</dbReference>